<evidence type="ECO:0000313" key="2">
    <source>
        <dbReference type="EMBL" id="TWJ07900.1"/>
    </source>
</evidence>
<dbReference type="AlphaFoldDB" id="A0A562UQK7"/>
<name>A0A562UQK7_9ACTN</name>
<keyword evidence="1" id="KW-0812">Transmembrane</keyword>
<keyword evidence="1" id="KW-1133">Transmembrane helix</keyword>
<accession>A0A562UQK7</accession>
<proteinExistence type="predicted"/>
<sequence>MDRQSWQVLNLYRRHLSTRLEYTYGDGRISAEQYAELHRELAEARRFAQLRRVVVRLRAATVRAERTRRWRTPRWHLERRRRRIRRQRRWWRPERFWVLGVGIAVAIGVAVLALLSAATEWLGR</sequence>
<protein>
    <recommendedName>
        <fullName evidence="4">DUF1707 domain-containing protein</fullName>
    </recommendedName>
</protein>
<reference evidence="2 3" key="1">
    <citation type="journal article" date="2013" name="Stand. Genomic Sci.">
        <title>Genomic Encyclopedia of Type Strains, Phase I: The one thousand microbial genomes (KMG-I) project.</title>
        <authorList>
            <person name="Kyrpides N.C."/>
            <person name="Woyke T."/>
            <person name="Eisen J.A."/>
            <person name="Garrity G."/>
            <person name="Lilburn T.G."/>
            <person name="Beck B.J."/>
            <person name="Whitman W.B."/>
            <person name="Hugenholtz P."/>
            <person name="Klenk H.P."/>
        </authorList>
    </citation>
    <scope>NUCLEOTIDE SEQUENCE [LARGE SCALE GENOMIC DNA]</scope>
    <source>
        <strain evidence="2 3">DSM 45044</strain>
    </source>
</reference>
<dbReference type="EMBL" id="VLLL01000009">
    <property type="protein sequence ID" value="TWJ07900.1"/>
    <property type="molecule type" value="Genomic_DNA"/>
</dbReference>
<comment type="caution">
    <text evidence="2">The sequence shown here is derived from an EMBL/GenBank/DDBJ whole genome shotgun (WGS) entry which is preliminary data.</text>
</comment>
<gene>
    <name evidence="2" type="ORF">LX16_4682</name>
</gene>
<evidence type="ECO:0000256" key="1">
    <source>
        <dbReference type="SAM" id="Phobius"/>
    </source>
</evidence>
<dbReference type="Proteomes" id="UP000321617">
    <property type="component" value="Unassembled WGS sequence"/>
</dbReference>
<evidence type="ECO:0008006" key="4">
    <source>
        <dbReference type="Google" id="ProtNLM"/>
    </source>
</evidence>
<keyword evidence="3" id="KW-1185">Reference proteome</keyword>
<evidence type="ECO:0000313" key="3">
    <source>
        <dbReference type="Proteomes" id="UP000321617"/>
    </source>
</evidence>
<keyword evidence="1" id="KW-0472">Membrane</keyword>
<organism evidence="2 3">
    <name type="scientific">Stackebrandtia albiflava</name>
    <dbReference type="NCBI Taxonomy" id="406432"/>
    <lineage>
        <taxon>Bacteria</taxon>
        <taxon>Bacillati</taxon>
        <taxon>Actinomycetota</taxon>
        <taxon>Actinomycetes</taxon>
        <taxon>Glycomycetales</taxon>
        <taxon>Glycomycetaceae</taxon>
        <taxon>Stackebrandtia</taxon>
    </lineage>
</organism>
<feature type="transmembrane region" description="Helical" evidence="1">
    <location>
        <begin position="96"/>
        <end position="118"/>
    </location>
</feature>